<keyword evidence="14" id="KW-1185">Reference proteome</keyword>
<dbReference type="InterPro" id="IPR015500">
    <property type="entry name" value="Peptidase_S8_subtilisin-rel"/>
</dbReference>
<keyword evidence="5 8" id="KW-0378">Hydrolase</keyword>
<feature type="domain" description="PA" evidence="11">
    <location>
        <begin position="374"/>
        <end position="451"/>
    </location>
</feature>
<dbReference type="GO" id="GO:0016020">
    <property type="term" value="C:membrane"/>
    <property type="evidence" value="ECO:0007669"/>
    <property type="project" value="InterPro"/>
</dbReference>
<evidence type="ECO:0000313" key="14">
    <source>
        <dbReference type="Proteomes" id="UP000572817"/>
    </source>
</evidence>
<sequence length="903" mass="97494">MWTILFALFASIAFSHAATTTNRFIVELAADETPDNAINEIRNSFHGHGTAPSVTTTYTYNSPYLNGLSIAVDTATSTFTYDTLAHHIRSLRRIERVYPVRRLSLSPAITQNPARPPASGVAPPRSASNIHRFTGVAALHELGFRGKGSTIAVIDTGADYLNPFLSGGIGGDHRVSYGYDLVGDNIRPPRVPVHDGDPYSECQAHGTHVAGIIGAVAPGLELVGVAPEAKLEIYRVFDCEGITETDIVVDAVLRAAARRVDVINLSLGGGGPFEEDAISAVLSRVNNNGTTYCVASMGNDGRNGTFTSTAPSAGLDVPAIGSFVTTEGKTPGWLANYTVGTNATQNHFLWLPSDRSIFPLVLDLYVLTLNTTVEDDACAPLPPSTPNLANRLVLVRRGKCPFVKKMEHVLAKGGKHVLIYNNRPGNDPFGVLEAANGTLGVAGMGGKDGLDLVRAFAATGRIQVTMNTTVYPTTAFITRNNQTAGQMSAFSSMGPPALGYIKPTVSAPGDLILSTVPRKDGYFSNLSGTSMATPYMSGVVALLKKARPQLSFKQITTLLATTATPTQFGDGSNFSYPFLAPAWQQGGGLVSALSAYQCQTLLDKEAISFNDTAHFERELSFTVRNIGNLPQDYQLSNLPAVTAHSFRGNGDPNPIKFFANASAFIPNKEFTLSLTPDFASIDVFPHTFSLAPGAAQRVTVSADISMFEGLRPKCPLFSGWIAINGTRDSLSLPWGAIGCSLYDLPVIDRNETLTHLVAATNETEYNATLKTTFALPRIEPNRVFTLPKTNDSVAQLGVVFPWLQYKFSMFTRFANIDLLSGNGSWVARLLDQNTTTDAERVTVAFQNFTGLLPWGEWADEGQYRFNLSALRLYGNPNDTADYKEWVVSDPFIIRYQHENNTSL</sequence>
<dbReference type="Pfam" id="PF00082">
    <property type="entry name" value="Peptidase_S8"/>
    <property type="match status" value="1"/>
</dbReference>
<evidence type="ECO:0000259" key="10">
    <source>
        <dbReference type="Pfam" id="PF00082"/>
    </source>
</evidence>
<dbReference type="InterPro" id="IPR050131">
    <property type="entry name" value="Peptidase_S8_subtilisin-like"/>
</dbReference>
<evidence type="ECO:0000256" key="9">
    <source>
        <dbReference type="SAM" id="SignalP"/>
    </source>
</evidence>
<evidence type="ECO:0000256" key="4">
    <source>
        <dbReference type="ARBA" id="ARBA00022729"/>
    </source>
</evidence>
<feature type="domain" description="C5a peptidase/Subtilisin-like protease SBT2-like Fn3-like" evidence="12">
    <location>
        <begin position="607"/>
        <end position="733"/>
    </location>
</feature>
<feature type="domain" description="Peptidase S8/S53" evidence="10">
    <location>
        <begin position="146"/>
        <end position="574"/>
    </location>
</feature>
<name>A0A8H4MYX1_9PEZI</name>
<dbReference type="InterPro" id="IPR000209">
    <property type="entry name" value="Peptidase_S8/S53_dom"/>
</dbReference>
<dbReference type="PROSITE" id="PS00138">
    <property type="entry name" value="SUBTILASE_SER"/>
    <property type="match status" value="1"/>
</dbReference>
<keyword evidence="3 8" id="KW-0645">Protease</keyword>
<accession>A0A8H4MYX1</accession>
<feature type="active site" description="Charge relay system" evidence="7 8">
    <location>
        <position position="205"/>
    </location>
</feature>
<evidence type="ECO:0000259" key="12">
    <source>
        <dbReference type="Pfam" id="PF06280"/>
    </source>
</evidence>
<dbReference type="InterPro" id="IPR003137">
    <property type="entry name" value="PA_domain"/>
</dbReference>
<comment type="similarity">
    <text evidence="1 8">Belongs to the peptidase S8 family.</text>
</comment>
<dbReference type="Proteomes" id="UP000572817">
    <property type="component" value="Unassembled WGS sequence"/>
</dbReference>
<keyword evidence="2" id="KW-0964">Secreted</keyword>
<evidence type="ECO:0000256" key="2">
    <source>
        <dbReference type="ARBA" id="ARBA00022512"/>
    </source>
</evidence>
<feature type="active site" description="Charge relay system" evidence="7 8">
    <location>
        <position position="530"/>
    </location>
</feature>
<evidence type="ECO:0000256" key="5">
    <source>
        <dbReference type="ARBA" id="ARBA00022801"/>
    </source>
</evidence>
<dbReference type="PANTHER" id="PTHR43806">
    <property type="entry name" value="PEPTIDASE S8"/>
    <property type="match status" value="1"/>
</dbReference>
<dbReference type="InterPro" id="IPR036852">
    <property type="entry name" value="Peptidase_S8/S53_dom_sf"/>
</dbReference>
<evidence type="ECO:0000256" key="1">
    <source>
        <dbReference type="ARBA" id="ARBA00011073"/>
    </source>
</evidence>
<organism evidence="13 14">
    <name type="scientific">Botryosphaeria dothidea</name>
    <dbReference type="NCBI Taxonomy" id="55169"/>
    <lineage>
        <taxon>Eukaryota</taxon>
        <taxon>Fungi</taxon>
        <taxon>Dikarya</taxon>
        <taxon>Ascomycota</taxon>
        <taxon>Pezizomycotina</taxon>
        <taxon>Dothideomycetes</taxon>
        <taxon>Dothideomycetes incertae sedis</taxon>
        <taxon>Botryosphaeriales</taxon>
        <taxon>Botryosphaeriaceae</taxon>
        <taxon>Botryosphaeria</taxon>
    </lineage>
</organism>
<evidence type="ECO:0000256" key="8">
    <source>
        <dbReference type="PROSITE-ProRule" id="PRU01240"/>
    </source>
</evidence>
<dbReference type="PRINTS" id="PR00723">
    <property type="entry name" value="SUBTILISIN"/>
</dbReference>
<dbReference type="Pfam" id="PF02225">
    <property type="entry name" value="PA"/>
    <property type="match status" value="1"/>
</dbReference>
<proteinExistence type="inferred from homology"/>
<feature type="active site" description="Charge relay system" evidence="7 8">
    <location>
        <position position="155"/>
    </location>
</feature>
<dbReference type="Gene3D" id="3.40.50.200">
    <property type="entry name" value="Peptidase S8/S53 domain"/>
    <property type="match status" value="1"/>
</dbReference>
<dbReference type="PROSITE" id="PS51892">
    <property type="entry name" value="SUBTILASE"/>
    <property type="match status" value="1"/>
</dbReference>
<gene>
    <name evidence="13" type="ORF">GTA08_BOTSDO08486</name>
</gene>
<reference evidence="13" key="1">
    <citation type="submission" date="2020-04" db="EMBL/GenBank/DDBJ databases">
        <title>Genome Assembly and Annotation of Botryosphaeria dothidea sdau 11-99, a Latent Pathogen of Apple Fruit Ring Rot in China.</title>
        <authorList>
            <person name="Yu C."/>
            <person name="Diao Y."/>
            <person name="Lu Q."/>
            <person name="Zhao J."/>
            <person name="Cui S."/>
            <person name="Peng C."/>
            <person name="He B."/>
            <person name="Liu H."/>
        </authorList>
    </citation>
    <scope>NUCLEOTIDE SEQUENCE [LARGE SCALE GENOMIC DNA]</scope>
    <source>
        <strain evidence="13">Sdau11-99</strain>
    </source>
</reference>
<evidence type="ECO:0000259" key="11">
    <source>
        <dbReference type="Pfam" id="PF02225"/>
    </source>
</evidence>
<evidence type="ECO:0000313" key="13">
    <source>
        <dbReference type="EMBL" id="KAF4304314.1"/>
    </source>
</evidence>
<keyword evidence="6 8" id="KW-0720">Serine protease</keyword>
<dbReference type="InterPro" id="IPR022398">
    <property type="entry name" value="Peptidase_S8_His-AS"/>
</dbReference>
<dbReference type="EMBL" id="WWBZ02000051">
    <property type="protein sequence ID" value="KAF4304314.1"/>
    <property type="molecule type" value="Genomic_DNA"/>
</dbReference>
<dbReference type="GO" id="GO:0006508">
    <property type="term" value="P:proteolysis"/>
    <property type="evidence" value="ECO:0007669"/>
    <property type="project" value="UniProtKB-KW"/>
</dbReference>
<feature type="signal peptide" evidence="9">
    <location>
        <begin position="1"/>
        <end position="17"/>
    </location>
</feature>
<keyword evidence="2" id="KW-0134">Cell wall</keyword>
<evidence type="ECO:0000256" key="3">
    <source>
        <dbReference type="ARBA" id="ARBA00022670"/>
    </source>
</evidence>
<protein>
    <submittedName>
        <fullName evidence="13">Peptidase S8/S53 subtilisin/kexin/sedolisin</fullName>
    </submittedName>
</protein>
<dbReference type="OrthoDB" id="10256524at2759"/>
<evidence type="ECO:0000256" key="7">
    <source>
        <dbReference type="PIRSR" id="PIRSR615500-1"/>
    </source>
</evidence>
<dbReference type="SUPFAM" id="SSF52743">
    <property type="entry name" value="Subtilisin-like"/>
    <property type="match status" value="1"/>
</dbReference>
<dbReference type="InterPro" id="IPR010435">
    <property type="entry name" value="C5a/SBT2-like_Fn3"/>
</dbReference>
<keyword evidence="4 9" id="KW-0732">Signal</keyword>
<dbReference type="Pfam" id="PF06280">
    <property type="entry name" value="fn3_5"/>
    <property type="match status" value="1"/>
</dbReference>
<feature type="chain" id="PRO_5034142836" evidence="9">
    <location>
        <begin position="18"/>
        <end position="903"/>
    </location>
</feature>
<dbReference type="InterPro" id="IPR023828">
    <property type="entry name" value="Peptidase_S8_Ser-AS"/>
</dbReference>
<comment type="caution">
    <text evidence="13">The sequence shown here is derived from an EMBL/GenBank/DDBJ whole genome shotgun (WGS) entry which is preliminary data.</text>
</comment>
<dbReference type="Gene3D" id="3.50.30.30">
    <property type="match status" value="1"/>
</dbReference>
<evidence type="ECO:0000256" key="6">
    <source>
        <dbReference type="ARBA" id="ARBA00022825"/>
    </source>
</evidence>
<dbReference type="PANTHER" id="PTHR43806:SF66">
    <property type="entry name" value="SERIN ENDOPEPTIDASE"/>
    <property type="match status" value="1"/>
</dbReference>
<dbReference type="GO" id="GO:0004252">
    <property type="term" value="F:serine-type endopeptidase activity"/>
    <property type="evidence" value="ECO:0007669"/>
    <property type="project" value="UniProtKB-UniRule"/>
</dbReference>
<dbReference type="PROSITE" id="PS00137">
    <property type="entry name" value="SUBTILASE_HIS"/>
    <property type="match status" value="1"/>
</dbReference>
<dbReference type="AlphaFoldDB" id="A0A8H4MYX1"/>